<feature type="transmembrane region" description="Helical" evidence="1">
    <location>
        <begin position="105"/>
        <end position="122"/>
    </location>
</feature>
<reference evidence="4" key="1">
    <citation type="submission" date="2016-10" db="EMBL/GenBank/DDBJ databases">
        <authorList>
            <person name="Varghese N."/>
            <person name="Submissions S."/>
        </authorList>
    </citation>
    <scope>NUCLEOTIDE SEQUENCE [LARGE SCALE GENOMIC DNA]</scope>
    <source>
        <strain evidence="4">DSM 21857</strain>
    </source>
</reference>
<dbReference type="EMBL" id="FORF01000006">
    <property type="protein sequence ID" value="SFI80256.1"/>
    <property type="molecule type" value="Genomic_DNA"/>
</dbReference>
<sequence>MTAYVTRVQQDIDRWQQEGLIDGPTADALRHDAATQKKVGFALSSVLAMMAAALFSAAILIFIAANWQEIPRLGRVAMLFALILGGYAGGALLKLRGHSGYGEAAWVVAAASFGASIALVAQMYHMSGDEKEAIFAWGAGTALAAAGLRSSPLTVGAVLLGGAWLVLHGLENWLSNSVSASYLLIVLSLYGLSFWTGSQISRILLILSLFLFALIQYAQSESSTVPVVLGLASAALFCAARYRSGDTQRLLGLGSELMALGLFGFLLAVGIMQFARIDESGFLLTSIVAFAGIIAALLAGGALSSRLRKLAYAAFIFQLGFIYVVMLGTMLDTAGFFVVGGFVLALLAWLITHLERRFASNSAGTAGGRS</sequence>
<dbReference type="Proteomes" id="UP000242763">
    <property type="component" value="Unassembled WGS sequence"/>
</dbReference>
<evidence type="ECO:0000256" key="1">
    <source>
        <dbReference type="SAM" id="Phobius"/>
    </source>
</evidence>
<feature type="transmembrane region" description="Helical" evidence="1">
    <location>
        <begin position="224"/>
        <end position="242"/>
    </location>
</feature>
<evidence type="ECO:0000313" key="4">
    <source>
        <dbReference type="Proteomes" id="UP000242763"/>
    </source>
</evidence>
<dbReference type="InterPro" id="IPR018677">
    <property type="entry name" value="DUF2157"/>
</dbReference>
<feature type="transmembrane region" description="Helical" evidence="1">
    <location>
        <begin position="310"/>
        <end position="328"/>
    </location>
</feature>
<gene>
    <name evidence="3" type="ORF">SAMN03080618_01397</name>
</gene>
<feature type="transmembrane region" description="Helical" evidence="1">
    <location>
        <begin position="334"/>
        <end position="352"/>
    </location>
</feature>
<feature type="transmembrane region" description="Helical" evidence="1">
    <location>
        <begin position="254"/>
        <end position="275"/>
    </location>
</feature>
<keyword evidence="1" id="KW-1133">Transmembrane helix</keyword>
<dbReference type="Pfam" id="PF09925">
    <property type="entry name" value="DUF2157"/>
    <property type="match status" value="1"/>
</dbReference>
<proteinExistence type="predicted"/>
<feature type="transmembrane region" description="Helical" evidence="1">
    <location>
        <begin position="173"/>
        <end position="193"/>
    </location>
</feature>
<evidence type="ECO:0000313" key="3">
    <source>
        <dbReference type="EMBL" id="SFI80256.1"/>
    </source>
</evidence>
<dbReference type="STRING" id="1121003.SAMN03080618_01397"/>
<name>A0A1I3L6V3_9HYPH</name>
<organism evidence="3 4">
    <name type="scientific">Aquamicrobium aerolatum DSM 21857</name>
    <dbReference type="NCBI Taxonomy" id="1121003"/>
    <lineage>
        <taxon>Bacteria</taxon>
        <taxon>Pseudomonadati</taxon>
        <taxon>Pseudomonadota</taxon>
        <taxon>Alphaproteobacteria</taxon>
        <taxon>Hyphomicrobiales</taxon>
        <taxon>Phyllobacteriaceae</taxon>
        <taxon>Aerobium</taxon>
    </lineage>
</organism>
<feature type="domain" description="DUF2157" evidence="2">
    <location>
        <begin position="13"/>
        <end position="153"/>
    </location>
</feature>
<dbReference type="AlphaFoldDB" id="A0A1I3L6V3"/>
<dbReference type="RefSeq" id="WP_091520233.1">
    <property type="nucleotide sequence ID" value="NZ_FORF01000006.1"/>
</dbReference>
<feature type="transmembrane region" description="Helical" evidence="1">
    <location>
        <begin position="281"/>
        <end position="303"/>
    </location>
</feature>
<feature type="transmembrane region" description="Helical" evidence="1">
    <location>
        <begin position="134"/>
        <end position="167"/>
    </location>
</feature>
<feature type="transmembrane region" description="Helical" evidence="1">
    <location>
        <begin position="39"/>
        <end position="64"/>
    </location>
</feature>
<protein>
    <submittedName>
        <fullName evidence="3">Uncharacterized membrane protein</fullName>
    </submittedName>
</protein>
<feature type="transmembrane region" description="Helical" evidence="1">
    <location>
        <begin position="76"/>
        <end position="93"/>
    </location>
</feature>
<keyword evidence="1" id="KW-0472">Membrane</keyword>
<dbReference type="OrthoDB" id="7353197at2"/>
<keyword evidence="4" id="KW-1185">Reference proteome</keyword>
<evidence type="ECO:0000259" key="2">
    <source>
        <dbReference type="Pfam" id="PF09925"/>
    </source>
</evidence>
<accession>A0A1I3L6V3</accession>
<keyword evidence="1" id="KW-0812">Transmembrane</keyword>